<dbReference type="SUPFAM" id="SSF52980">
    <property type="entry name" value="Restriction endonuclease-like"/>
    <property type="match status" value="1"/>
</dbReference>
<keyword evidence="4" id="KW-0238">DNA-binding</keyword>
<dbReference type="InterPro" id="IPR004579">
    <property type="entry name" value="ERCC1/RAD10/SWI10"/>
</dbReference>
<dbReference type="Pfam" id="PF14520">
    <property type="entry name" value="HHH_5"/>
    <property type="match status" value="1"/>
</dbReference>
<feature type="domain" description="ERCC1-like central" evidence="9">
    <location>
        <begin position="7"/>
        <end position="116"/>
    </location>
</feature>
<evidence type="ECO:0000313" key="10">
    <source>
        <dbReference type="EMBL" id="CEQ42025.1"/>
    </source>
</evidence>
<dbReference type="InterPro" id="IPR010994">
    <property type="entry name" value="RuvA_2-like"/>
</dbReference>
<dbReference type="Pfam" id="PF03834">
    <property type="entry name" value="Rad10"/>
    <property type="match status" value="1"/>
</dbReference>
<name>A0A0D6ER15_SPOSA</name>
<dbReference type="EMBL" id="CENE01000019">
    <property type="protein sequence ID" value="CEQ42025.1"/>
    <property type="molecule type" value="Genomic_DNA"/>
</dbReference>
<evidence type="ECO:0000256" key="8">
    <source>
        <dbReference type="SAM" id="MobiDB-lite"/>
    </source>
</evidence>
<gene>
    <name evidence="10" type="primary">SPOSA6832_03790</name>
</gene>
<dbReference type="GO" id="GO:0003697">
    <property type="term" value="F:single-stranded DNA binding"/>
    <property type="evidence" value="ECO:0007669"/>
    <property type="project" value="TreeGrafter"/>
</dbReference>
<reference evidence="11" key="1">
    <citation type="submission" date="2015-02" db="EMBL/GenBank/DDBJ databases">
        <authorList>
            <person name="Gon?alves P."/>
        </authorList>
    </citation>
    <scope>NUCLEOTIDE SEQUENCE [LARGE SCALE GENOMIC DNA]</scope>
</reference>
<organism evidence="10 11">
    <name type="scientific">Sporidiobolus salmonicolor</name>
    <name type="common">Yeast-like fungus</name>
    <name type="synonym">Sporobolomyces salmonicolor</name>
    <dbReference type="NCBI Taxonomy" id="5005"/>
    <lineage>
        <taxon>Eukaryota</taxon>
        <taxon>Fungi</taxon>
        <taxon>Dikarya</taxon>
        <taxon>Basidiomycota</taxon>
        <taxon>Pucciniomycotina</taxon>
        <taxon>Microbotryomycetes</taxon>
        <taxon>Sporidiobolales</taxon>
        <taxon>Sporidiobolaceae</taxon>
        <taxon>Sporobolomyces</taxon>
    </lineage>
</organism>
<dbReference type="Gene3D" id="1.10.150.20">
    <property type="entry name" value="5' to 3' exonuclease, C-terminal subdomain"/>
    <property type="match status" value="1"/>
</dbReference>
<dbReference type="Gene3D" id="3.40.50.10130">
    <property type="match status" value="1"/>
</dbReference>
<dbReference type="FunFam" id="3.40.50.10130:FF:000001">
    <property type="entry name" value="DNA excision repair protein ERCC-1"/>
    <property type="match status" value="1"/>
</dbReference>
<keyword evidence="11" id="KW-1185">Reference proteome</keyword>
<evidence type="ECO:0000256" key="4">
    <source>
        <dbReference type="ARBA" id="ARBA00023125"/>
    </source>
</evidence>
<dbReference type="AlphaFoldDB" id="A0A0D6ER15"/>
<evidence type="ECO:0000256" key="1">
    <source>
        <dbReference type="ARBA" id="ARBA00004123"/>
    </source>
</evidence>
<dbReference type="NCBIfam" id="TIGR00597">
    <property type="entry name" value="rad10"/>
    <property type="match status" value="1"/>
</dbReference>
<dbReference type="GO" id="GO:0006302">
    <property type="term" value="P:double-strand break repair"/>
    <property type="evidence" value="ECO:0007669"/>
    <property type="project" value="UniProtKB-ARBA"/>
</dbReference>
<dbReference type="SUPFAM" id="SSF47781">
    <property type="entry name" value="RuvA domain 2-like"/>
    <property type="match status" value="1"/>
</dbReference>
<comment type="similarity">
    <text evidence="2">Belongs to the ERCC1/RAD10/SWI10 family.</text>
</comment>
<dbReference type="PANTHER" id="PTHR12749:SF0">
    <property type="entry name" value="DNA EXCISION REPAIR PROTEIN ERCC-1"/>
    <property type="match status" value="1"/>
</dbReference>
<evidence type="ECO:0000256" key="6">
    <source>
        <dbReference type="ARBA" id="ARBA00023242"/>
    </source>
</evidence>
<dbReference type="GO" id="GO:0070522">
    <property type="term" value="C:ERCC4-ERCC1 complex"/>
    <property type="evidence" value="ECO:0007669"/>
    <property type="project" value="TreeGrafter"/>
</dbReference>
<proteinExistence type="inferred from homology"/>
<evidence type="ECO:0000259" key="9">
    <source>
        <dbReference type="Pfam" id="PF03834"/>
    </source>
</evidence>
<keyword evidence="5" id="KW-0234">DNA repair</keyword>
<accession>A0A0D6ER15</accession>
<dbReference type="GO" id="GO:0000110">
    <property type="term" value="C:nucleotide-excision repair factor 1 complex"/>
    <property type="evidence" value="ECO:0007669"/>
    <property type="project" value="TreeGrafter"/>
</dbReference>
<dbReference type="CDD" id="cd22325">
    <property type="entry name" value="ERCC1_C-like"/>
    <property type="match status" value="1"/>
</dbReference>
<sequence>MTTDLARRMQKGNPVISNIRSVPWEWGDIKCDYQVGATTGVLFLSIRYHLLHPEYIHTRIANLGQSYSLRIVLVQCDADNHTAAMRELTKICIVNGYTLLVAWSPQEVGRYLETYKQFERKPPDLIKERVDDSYMAHLTSALTSVRGVNKTDVTTLLSNFGSFEKIVNAPAASLSTLPGLGDKKVKRLRDAFTGSFNTKAKKRKSAAERKSDEGAQVVN</sequence>
<dbReference type="GO" id="GO:0070914">
    <property type="term" value="P:UV-damage excision repair"/>
    <property type="evidence" value="ECO:0007669"/>
    <property type="project" value="TreeGrafter"/>
</dbReference>
<dbReference type="GO" id="GO:0006289">
    <property type="term" value="P:nucleotide-excision repair"/>
    <property type="evidence" value="ECO:0007669"/>
    <property type="project" value="UniProtKB-ARBA"/>
</dbReference>
<evidence type="ECO:0000256" key="2">
    <source>
        <dbReference type="ARBA" id="ARBA00008283"/>
    </source>
</evidence>
<dbReference type="PANTHER" id="PTHR12749">
    <property type="entry name" value="EXCISION REPAIR CROSS-COMPLEMENTING 1 ERCC1"/>
    <property type="match status" value="1"/>
</dbReference>
<comment type="subcellular location">
    <subcellularLocation>
        <location evidence="1">Nucleus</location>
    </subcellularLocation>
</comment>
<evidence type="ECO:0000256" key="3">
    <source>
        <dbReference type="ARBA" id="ARBA00022763"/>
    </source>
</evidence>
<dbReference type="InterPro" id="IPR011335">
    <property type="entry name" value="Restrct_endonuc-II-like"/>
</dbReference>
<dbReference type="Proteomes" id="UP000243876">
    <property type="component" value="Unassembled WGS sequence"/>
</dbReference>
<evidence type="ECO:0000256" key="5">
    <source>
        <dbReference type="ARBA" id="ARBA00023204"/>
    </source>
</evidence>
<dbReference type="InterPro" id="IPR047260">
    <property type="entry name" value="ERCC1-like_central_dom"/>
</dbReference>
<dbReference type="GO" id="GO:0006312">
    <property type="term" value="P:mitotic recombination"/>
    <property type="evidence" value="ECO:0007669"/>
    <property type="project" value="TreeGrafter"/>
</dbReference>
<evidence type="ECO:0000313" key="11">
    <source>
        <dbReference type="Proteomes" id="UP000243876"/>
    </source>
</evidence>
<dbReference type="OrthoDB" id="10262814at2759"/>
<protein>
    <recommendedName>
        <fullName evidence="7">DNA excision repair protein ERCC-1</fullName>
    </recommendedName>
</protein>
<dbReference type="FunFam" id="1.10.150.20:FF:000017">
    <property type="entry name" value="DNA excision repair protein ERCC-1"/>
    <property type="match status" value="1"/>
</dbReference>
<feature type="region of interest" description="Disordered" evidence="8">
    <location>
        <begin position="196"/>
        <end position="219"/>
    </location>
</feature>
<dbReference type="GO" id="GO:0003684">
    <property type="term" value="F:damaged DNA binding"/>
    <property type="evidence" value="ECO:0007669"/>
    <property type="project" value="InterPro"/>
</dbReference>
<keyword evidence="3" id="KW-0227">DNA damage</keyword>
<keyword evidence="6" id="KW-0539">Nucleus</keyword>
<evidence type="ECO:0000256" key="7">
    <source>
        <dbReference type="ARBA" id="ARBA00071993"/>
    </source>
</evidence>